<evidence type="ECO:0000313" key="2">
    <source>
        <dbReference type="EMBL" id="OIW03496.1"/>
    </source>
</evidence>
<dbReference type="OMA" id="WRMEDSK"/>
<reference evidence="2 3" key="1">
    <citation type="journal article" date="2017" name="Plant Biotechnol. J.">
        <title>A comprehensive draft genome sequence for lupin (Lupinus angustifolius), an emerging health food: insights into plant-microbe interactions and legume evolution.</title>
        <authorList>
            <person name="Hane J.K."/>
            <person name="Ming Y."/>
            <person name="Kamphuis L.G."/>
            <person name="Nelson M.N."/>
            <person name="Garg G."/>
            <person name="Atkins C.A."/>
            <person name="Bayer P.E."/>
            <person name="Bravo A."/>
            <person name="Bringans S."/>
            <person name="Cannon S."/>
            <person name="Edwards D."/>
            <person name="Foley R."/>
            <person name="Gao L.L."/>
            <person name="Harrison M.J."/>
            <person name="Huang W."/>
            <person name="Hurgobin B."/>
            <person name="Li S."/>
            <person name="Liu C.W."/>
            <person name="McGrath A."/>
            <person name="Morahan G."/>
            <person name="Murray J."/>
            <person name="Weller J."/>
            <person name="Jian J."/>
            <person name="Singh K.B."/>
        </authorList>
    </citation>
    <scope>NUCLEOTIDE SEQUENCE [LARGE SCALE GENOMIC DNA]</scope>
    <source>
        <strain evidence="3">cv. Tanjil</strain>
        <tissue evidence="2">Whole plant</tissue>
    </source>
</reference>
<dbReference type="AlphaFoldDB" id="A0A1J7GSH6"/>
<accession>A0A1J7GSH6</accession>
<evidence type="ECO:0000313" key="3">
    <source>
        <dbReference type="Proteomes" id="UP000188354"/>
    </source>
</evidence>
<dbReference type="PANTHER" id="PTHR33472:SF24">
    <property type="entry name" value="VEGETATIVE CELL WALL PROTEIN GP1-LIKE"/>
    <property type="match status" value="1"/>
</dbReference>
<dbReference type="Gramene" id="OIW03496">
    <property type="protein sequence ID" value="OIW03496"/>
    <property type="gene ID" value="TanjilG_31009"/>
</dbReference>
<organism evidence="2 3">
    <name type="scientific">Lupinus angustifolius</name>
    <name type="common">Narrow-leaved blue lupine</name>
    <dbReference type="NCBI Taxonomy" id="3871"/>
    <lineage>
        <taxon>Eukaryota</taxon>
        <taxon>Viridiplantae</taxon>
        <taxon>Streptophyta</taxon>
        <taxon>Embryophyta</taxon>
        <taxon>Tracheophyta</taxon>
        <taxon>Spermatophyta</taxon>
        <taxon>Magnoliopsida</taxon>
        <taxon>eudicotyledons</taxon>
        <taxon>Gunneridae</taxon>
        <taxon>Pentapetalae</taxon>
        <taxon>rosids</taxon>
        <taxon>fabids</taxon>
        <taxon>Fabales</taxon>
        <taxon>Fabaceae</taxon>
        <taxon>Papilionoideae</taxon>
        <taxon>50 kb inversion clade</taxon>
        <taxon>genistoids sensu lato</taxon>
        <taxon>core genistoids</taxon>
        <taxon>Genisteae</taxon>
        <taxon>Lupinus</taxon>
    </lineage>
</organism>
<dbReference type="PANTHER" id="PTHR33472">
    <property type="entry name" value="OS01G0106600 PROTEIN"/>
    <property type="match status" value="1"/>
</dbReference>
<keyword evidence="3" id="KW-1185">Reference proteome</keyword>
<evidence type="ECO:0000256" key="1">
    <source>
        <dbReference type="SAM" id="MobiDB-lite"/>
    </source>
</evidence>
<dbReference type="EMBL" id="CM007370">
    <property type="protein sequence ID" value="OIW03496.1"/>
    <property type="molecule type" value="Genomic_DNA"/>
</dbReference>
<gene>
    <name evidence="2" type="ORF">TanjilG_31009</name>
</gene>
<dbReference type="Proteomes" id="UP000188354">
    <property type="component" value="Chromosome LG10"/>
</dbReference>
<feature type="region of interest" description="Disordered" evidence="1">
    <location>
        <begin position="42"/>
        <end position="73"/>
    </location>
</feature>
<name>A0A1J7GSH6_LUPAN</name>
<feature type="compositionally biased region" description="Acidic residues" evidence="1">
    <location>
        <begin position="45"/>
        <end position="55"/>
    </location>
</feature>
<proteinExistence type="predicted"/>
<feature type="compositionally biased region" description="Basic and acidic residues" evidence="1">
    <location>
        <begin position="57"/>
        <end position="73"/>
    </location>
</feature>
<protein>
    <submittedName>
        <fullName evidence="2">Uncharacterized protein</fullName>
    </submittedName>
</protein>
<sequence length="160" mass="18072">MDVKQLSIITLVGDNRGATMHVGSKSVKKEGLIQIHRGYKTNPEESIEMTTDAEENSNTKKDSHSSTNHDEVGKTYVNRKIQSMNNSLMFHGSVSERDPAVQVTLPQKPEEPIKSDDKLPMQIHKTKFNISRAEKWTYQPVVRRRCLRGLLVEPSDSVKG</sequence>